<proteinExistence type="predicted"/>
<evidence type="ECO:0000256" key="2">
    <source>
        <dbReference type="SAM" id="MobiDB-lite"/>
    </source>
</evidence>
<sequence>MQDTLNNNFQQVHFKTLDDFRDSGVAERTIQTRYQHYIQKRNHALGLIQIRLADSESIKRAMKNRESQNNSLIQSKMMMRKSQQTASMSTAQHTNNNMQTMTSNGFSQESKRKNKLLSLSFAIHDSNFVTQYQPIAMNESFQKSNDLQQSQRRYAANTNIHGQRLAVDSFGSFGRNLIQPKLSSISMARNLQPIQQHHQDDRDVRVRKIAARNTNLDFSKIMQMKLEKEEQQRILWQQKNENLQSKFQQELIKFKDKIQQRKLRLKKYEDKIKDVKAINEYKFQKVESKRQLYKQNYLNMSLDRERENQGKHLKFFEESKSILQKNEKRLNESRKQLSIQRLSRAQSKNRMRSNYDTISNRSKLSSRGNQRRDEVINRKIQSAKNYSQKQMDGYQRFSEYINDLNQSNFERVVLKTNKLLQKQKNKSKTLEEKGSRLKHHNTSRLDQFKAAHKDLKHKLDQKHQELLQTHEKQSDNVQLTKSILSEFRMQKKDMVNLKQQDFLRNSQIERRRLNEFQEKVLLKQKDKSSHVSSMREKSGDLYNVRVQNNSLKRNQYSLKNQFIQFHNTLGNLQFGFTDIISKSSRVKKNKDLVLDSTQPEK</sequence>
<dbReference type="AlphaFoldDB" id="A0A078A5R2"/>
<dbReference type="Proteomes" id="UP000039865">
    <property type="component" value="Unassembled WGS sequence"/>
</dbReference>
<protein>
    <submittedName>
        <fullName evidence="3">Uncharacterized protein</fullName>
    </submittedName>
</protein>
<gene>
    <name evidence="3" type="primary">Contig13470.g14370</name>
    <name evidence="3" type="ORF">STYLEM_6487</name>
</gene>
<keyword evidence="4" id="KW-1185">Reference proteome</keyword>
<accession>A0A078A5R2</accession>
<feature type="compositionally biased region" description="Polar residues" evidence="2">
    <location>
        <begin position="336"/>
        <end position="368"/>
    </location>
</feature>
<keyword evidence="1" id="KW-0175">Coiled coil</keyword>
<dbReference type="OrthoDB" id="326482at2759"/>
<evidence type="ECO:0000256" key="1">
    <source>
        <dbReference type="SAM" id="Coils"/>
    </source>
</evidence>
<dbReference type="EMBL" id="CCKQ01006235">
    <property type="protein sequence ID" value="CDW77524.1"/>
    <property type="molecule type" value="Genomic_DNA"/>
</dbReference>
<feature type="coiled-coil region" evidence="1">
    <location>
        <begin position="413"/>
        <end position="465"/>
    </location>
</feature>
<dbReference type="InParanoid" id="A0A078A5R2"/>
<reference evidence="3 4" key="1">
    <citation type="submission" date="2014-06" db="EMBL/GenBank/DDBJ databases">
        <authorList>
            <person name="Swart Estienne"/>
        </authorList>
    </citation>
    <scope>NUCLEOTIDE SEQUENCE [LARGE SCALE GENOMIC DNA]</scope>
    <source>
        <strain evidence="3 4">130c</strain>
    </source>
</reference>
<evidence type="ECO:0000313" key="4">
    <source>
        <dbReference type="Proteomes" id="UP000039865"/>
    </source>
</evidence>
<feature type="coiled-coil region" evidence="1">
    <location>
        <begin position="226"/>
        <end position="278"/>
    </location>
</feature>
<organism evidence="3 4">
    <name type="scientific">Stylonychia lemnae</name>
    <name type="common">Ciliate</name>
    <dbReference type="NCBI Taxonomy" id="5949"/>
    <lineage>
        <taxon>Eukaryota</taxon>
        <taxon>Sar</taxon>
        <taxon>Alveolata</taxon>
        <taxon>Ciliophora</taxon>
        <taxon>Intramacronucleata</taxon>
        <taxon>Spirotrichea</taxon>
        <taxon>Stichotrichia</taxon>
        <taxon>Sporadotrichida</taxon>
        <taxon>Oxytrichidae</taxon>
        <taxon>Stylonychinae</taxon>
        <taxon>Stylonychia</taxon>
    </lineage>
</organism>
<feature type="region of interest" description="Disordered" evidence="2">
    <location>
        <begin position="327"/>
        <end position="373"/>
    </location>
</feature>
<name>A0A078A5R2_STYLE</name>
<evidence type="ECO:0000313" key="3">
    <source>
        <dbReference type="EMBL" id="CDW77524.1"/>
    </source>
</evidence>